<dbReference type="Proteomes" id="UP000197032">
    <property type="component" value="Unassembled WGS sequence"/>
</dbReference>
<keyword evidence="1" id="KW-0472">Membrane</keyword>
<keyword evidence="4" id="KW-1185">Reference proteome</keyword>
<dbReference type="InterPro" id="IPR055396">
    <property type="entry name" value="DUF7088"/>
</dbReference>
<reference evidence="4" key="1">
    <citation type="journal article" date="2017" name="Appl. Environ. Microbiol.">
        <title>Genomic analysis of Calderihabitans maritimus KKC1, a thermophilic hydrogenogenic carboxydotrophic bacterium isolated from marine sediment.</title>
        <authorList>
            <person name="Omae K."/>
            <person name="Yoneda Y."/>
            <person name="Fukuyama Y."/>
            <person name="Yoshida T."/>
            <person name="Sako Y."/>
        </authorList>
    </citation>
    <scope>NUCLEOTIDE SEQUENCE [LARGE SCALE GENOMIC DNA]</scope>
    <source>
        <strain evidence="4">KKC1</strain>
    </source>
</reference>
<feature type="transmembrane region" description="Helical" evidence="1">
    <location>
        <begin position="20"/>
        <end position="37"/>
    </location>
</feature>
<dbReference type="InterPro" id="IPR036249">
    <property type="entry name" value="Thioredoxin-like_sf"/>
</dbReference>
<evidence type="ECO:0000259" key="2">
    <source>
        <dbReference type="Pfam" id="PF23357"/>
    </source>
</evidence>
<feature type="non-terminal residue" evidence="3">
    <location>
        <position position="130"/>
    </location>
</feature>
<name>A0A1Z5HNS9_9FIRM</name>
<organism evidence="3 4">
    <name type="scientific">Calderihabitans maritimus</name>
    <dbReference type="NCBI Taxonomy" id="1246530"/>
    <lineage>
        <taxon>Bacteria</taxon>
        <taxon>Bacillati</taxon>
        <taxon>Bacillota</taxon>
        <taxon>Clostridia</taxon>
        <taxon>Neomoorellales</taxon>
        <taxon>Calderihabitantaceae</taxon>
        <taxon>Calderihabitans</taxon>
    </lineage>
</organism>
<evidence type="ECO:0000256" key="1">
    <source>
        <dbReference type="SAM" id="Phobius"/>
    </source>
</evidence>
<dbReference type="Pfam" id="PF23357">
    <property type="entry name" value="DUF7088"/>
    <property type="match status" value="1"/>
</dbReference>
<feature type="domain" description="DUF7088" evidence="2">
    <location>
        <begin position="48"/>
        <end position="127"/>
    </location>
</feature>
<accession>A0A1Z5HNS9</accession>
<dbReference type="RefSeq" id="WP_192868011.1">
    <property type="nucleotide sequence ID" value="NZ_BDGJ01000002.1"/>
</dbReference>
<gene>
    <name evidence="3" type="ORF">KKC1_01430</name>
</gene>
<keyword evidence="1" id="KW-1133">Transmembrane helix</keyword>
<evidence type="ECO:0000313" key="3">
    <source>
        <dbReference type="EMBL" id="GAW90981.1"/>
    </source>
</evidence>
<sequence>MGRSKAWQNLHTWEQGTNRLIYTLAVLGIIVLLNVLANRFTWRLDWTEGKIYTLSEQTREVLARLDREVKIIGFFRSGSEEAERFEDLLAEYNHQNPRVSYRIVDPEQNPSLAQKYGVRQFGTVVVEAGG</sequence>
<dbReference type="SUPFAM" id="SSF52833">
    <property type="entry name" value="Thioredoxin-like"/>
    <property type="match status" value="1"/>
</dbReference>
<protein>
    <submittedName>
        <fullName evidence="3">ABC-type uncharacterized transport system</fullName>
    </submittedName>
</protein>
<dbReference type="AlphaFoldDB" id="A0A1Z5HNS9"/>
<evidence type="ECO:0000313" key="4">
    <source>
        <dbReference type="Proteomes" id="UP000197032"/>
    </source>
</evidence>
<proteinExistence type="predicted"/>
<dbReference type="EMBL" id="BDGJ01000002">
    <property type="protein sequence ID" value="GAW90981.1"/>
    <property type="molecule type" value="Genomic_DNA"/>
</dbReference>
<comment type="caution">
    <text evidence="3">The sequence shown here is derived from an EMBL/GenBank/DDBJ whole genome shotgun (WGS) entry which is preliminary data.</text>
</comment>
<keyword evidence="1" id="KW-0812">Transmembrane</keyword>
<dbReference type="Gene3D" id="3.40.30.10">
    <property type="entry name" value="Glutaredoxin"/>
    <property type="match status" value="1"/>
</dbReference>